<evidence type="ECO:0000259" key="1">
    <source>
        <dbReference type="PROSITE" id="PS50041"/>
    </source>
</evidence>
<dbReference type="RefSeq" id="WP_311388175.1">
    <property type="nucleotide sequence ID" value="NZ_JAVRHU010000003.1"/>
</dbReference>
<dbReference type="InterPro" id="IPR026341">
    <property type="entry name" value="T9SS_type_B"/>
</dbReference>
<reference evidence="2 3" key="1">
    <citation type="submission" date="2023-09" db="EMBL/GenBank/DDBJ databases">
        <authorList>
            <person name="Rey-Velasco X."/>
        </authorList>
    </citation>
    <scope>NUCLEOTIDE SEQUENCE [LARGE SCALE GENOMIC DNA]</scope>
    <source>
        <strain evidence="2 3">P007</strain>
    </source>
</reference>
<accession>A0ABU3BJI9</accession>
<dbReference type="Pfam" id="PF19081">
    <property type="entry name" value="Ig_7"/>
    <property type="match status" value="1"/>
</dbReference>
<dbReference type="Pfam" id="PF13585">
    <property type="entry name" value="CHU_C"/>
    <property type="match status" value="1"/>
</dbReference>
<sequence length="848" mass="93443">MEKVVNQLRNFNFLTSMKFNGFVLFLFMNLTIAQDNIAPVVTAEGDQFYCPGSAIPVVTAFDIVDVDDTEIDEFAIQISQGYQRGNDILRLIGVNNGIETTWNNIEGKLTFRGVSGAPMLYTDLIPAIQNVVFESTSNNPTAEKFFSLTVGSANYLPETDHYYEYVPFIGIPWDDARDAAANRTFFGLQGYLVTITSQAEAQLSGEQAAGTGWIGGSDSQQEGVWRWETGPETGEVFWNGGINGTSPNFAFWNNQEPNNVGGENGVGEDYAHITAPGVGIPGSWNDLRLTGETSGDYQPKGYVVEYGGLPGDPVLNLSASTKITTPQVLETFSDEICGPGIASLEALASTGDLLWFENETGGMPIGTGEIFETPFLVQNQTFYVLASEAGCFTGQRIAVEAVVKLVPAINNGITITNCDEDGIADGFTNFDLTQYLELINPDFGDYTFTFHLTEAEAEANENVQSATLFNNSIANEIFFRIEGFGEYCYEVGSLFLEVSTTSFSDDFLFELQVCDTNEADGIAEFNLINAEQSLLAQFPAQQNLTLSFFRTNEEATLQQNQIENTAIYQNLQPYSETLFVRVDDEASGTCFGIGEHLLLTVFERPIFQLQNEYNFCTNSSILVSPINPQADYDYTWFNSSDEVVGNEPEINLSIEGNYTVIATSINDCSSEVLFFTVLESSPPSLLSEYLIVNSDEQTITITNDMGQLGLGLYEFSLDNPFGPYQLEMTFANVEPGLHTLYAVDLKGCGSDEIEVGIVGVPKFFTPNNDSVNDEMKVLGITDDFYQSGNLFIYDRYGKLLAQENAIEGGWSGFYNGRSLPPSDYWYVLELITTDGLLESRNGHFTLKQ</sequence>
<dbReference type="InterPro" id="IPR044023">
    <property type="entry name" value="Ig_7"/>
</dbReference>
<dbReference type="PANTHER" id="PTHR22803">
    <property type="entry name" value="MANNOSE, PHOSPHOLIPASE, LECTIN RECEPTOR RELATED"/>
    <property type="match status" value="1"/>
</dbReference>
<proteinExistence type="predicted"/>
<name>A0ABU3BJI9_9FLAO</name>
<evidence type="ECO:0000313" key="3">
    <source>
        <dbReference type="Proteomes" id="UP001250662"/>
    </source>
</evidence>
<dbReference type="InterPro" id="IPR016186">
    <property type="entry name" value="C-type_lectin-like/link_sf"/>
</dbReference>
<dbReference type="CDD" id="cd03603">
    <property type="entry name" value="CLECT_VCBS"/>
    <property type="match status" value="1"/>
</dbReference>
<dbReference type="SUPFAM" id="SSF56436">
    <property type="entry name" value="C-type lectin-like"/>
    <property type="match status" value="1"/>
</dbReference>
<dbReference type="InterPro" id="IPR034007">
    <property type="entry name" value="CTLD_bac"/>
</dbReference>
<feature type="domain" description="C-type lectin" evidence="1">
    <location>
        <begin position="158"/>
        <end position="286"/>
    </location>
</feature>
<gene>
    <name evidence="2" type="ORF">RM520_11925</name>
</gene>
<dbReference type="InterPro" id="IPR001304">
    <property type="entry name" value="C-type_lectin-like"/>
</dbReference>
<comment type="caution">
    <text evidence="2">The sequence shown here is derived from an EMBL/GenBank/DDBJ whole genome shotgun (WGS) entry which is preliminary data.</text>
</comment>
<dbReference type="EMBL" id="JAVRHU010000003">
    <property type="protein sequence ID" value="MDT0622336.1"/>
    <property type="molecule type" value="Genomic_DNA"/>
</dbReference>
<keyword evidence="3" id="KW-1185">Reference proteome</keyword>
<dbReference type="InterPro" id="IPR050111">
    <property type="entry name" value="C-type_lectin/snaclec_domain"/>
</dbReference>
<protein>
    <submittedName>
        <fullName evidence="2">T9SS type B sorting domain-containing protein</fullName>
    </submittedName>
</protein>
<dbReference type="NCBIfam" id="TIGR04131">
    <property type="entry name" value="Bac_Flav_CTERM"/>
    <property type="match status" value="1"/>
</dbReference>
<organism evidence="2 3">
    <name type="scientific">Croceitalea vernalis</name>
    <dbReference type="NCBI Taxonomy" id="3075599"/>
    <lineage>
        <taxon>Bacteria</taxon>
        <taxon>Pseudomonadati</taxon>
        <taxon>Bacteroidota</taxon>
        <taxon>Flavobacteriia</taxon>
        <taxon>Flavobacteriales</taxon>
        <taxon>Flavobacteriaceae</taxon>
        <taxon>Croceitalea</taxon>
    </lineage>
</organism>
<dbReference type="Gene3D" id="3.10.100.10">
    <property type="entry name" value="Mannose-Binding Protein A, subunit A"/>
    <property type="match status" value="1"/>
</dbReference>
<dbReference type="Proteomes" id="UP001250662">
    <property type="component" value="Unassembled WGS sequence"/>
</dbReference>
<dbReference type="PROSITE" id="PS50041">
    <property type="entry name" value="C_TYPE_LECTIN_2"/>
    <property type="match status" value="1"/>
</dbReference>
<evidence type="ECO:0000313" key="2">
    <source>
        <dbReference type="EMBL" id="MDT0622336.1"/>
    </source>
</evidence>
<dbReference type="InterPro" id="IPR016187">
    <property type="entry name" value="CTDL_fold"/>
</dbReference>